<sequence length="456" mass="50801">MIEADEQSGWKQHFPTYHFKERDVALEEYRFATKTLEAEERVFLNAANLSVVVGAALGSLALGTLERLAATFAPVVPHAFTLIVILGIAVAFAVLSLRYFADRQKAVCFAARKVIVLRRMLGMSYGSLQLVLPNWRIEGADEPFAIRLFPGWNTYVAYPCYAIAGIAAAVAFFVLAALIKHLESSGLTLPVRPTVTVIGCAALTFAALAWTYRKALLDTHERVGLLAACRLAKAMNVTLVTNFEYVIYRATLAKHELHRLGIDLGPAKRLLVHIEDKEFFVHRGVSLRGLVRLAASTLGLRRRSGGSTITQQLVRTLFIHDQRKLFRRKVVEILLARWFDRVVAKNDQLEMYLASVRFEASVFGMAQALRWFFGAISKGISLPMAFFLIERVSNIRSRLLVEKIDETLRGAVTAGVLDEAQTTKVIGLYAEAIRDGKIQDSEGHGITRLQKAWLQA</sequence>
<dbReference type="GO" id="GO:0008955">
    <property type="term" value="F:peptidoglycan glycosyltransferase activity"/>
    <property type="evidence" value="ECO:0007669"/>
    <property type="project" value="TreeGrafter"/>
</dbReference>
<keyword evidence="2" id="KW-0812">Transmembrane</keyword>
<dbReference type="InterPro" id="IPR050396">
    <property type="entry name" value="Glycosyltr_51/Transpeptidase"/>
</dbReference>
<keyword evidence="2" id="KW-0472">Membrane</keyword>
<evidence type="ECO:0000256" key="1">
    <source>
        <dbReference type="ARBA" id="ARBA00022679"/>
    </source>
</evidence>
<dbReference type="PANTHER" id="PTHR32282:SF33">
    <property type="entry name" value="PEPTIDOGLYCAN GLYCOSYLTRANSFERASE"/>
    <property type="match status" value="1"/>
</dbReference>
<dbReference type="InterPro" id="IPR001264">
    <property type="entry name" value="Glyco_trans_51"/>
</dbReference>
<name>A0A564ZHY5_9BACT</name>
<feature type="transmembrane region" description="Helical" evidence="2">
    <location>
        <begin position="42"/>
        <end position="63"/>
    </location>
</feature>
<evidence type="ECO:0000259" key="3">
    <source>
        <dbReference type="Pfam" id="PF00912"/>
    </source>
</evidence>
<feature type="transmembrane region" description="Helical" evidence="2">
    <location>
        <begin position="75"/>
        <end position="95"/>
    </location>
</feature>
<dbReference type="Pfam" id="PF00912">
    <property type="entry name" value="Transgly"/>
    <property type="match status" value="1"/>
</dbReference>
<organism evidence="4 5">
    <name type="scientific">Candidatus Methylomirabilis lanthanidiphila</name>
    <dbReference type="NCBI Taxonomy" id="2211376"/>
    <lineage>
        <taxon>Bacteria</taxon>
        <taxon>Candidatus Methylomirabilota</taxon>
        <taxon>Candidatus Methylomirabilia</taxon>
        <taxon>Candidatus Methylomirabilales</taxon>
        <taxon>Candidatus Methylomirabilaceae</taxon>
        <taxon>Candidatus Methylomirabilis</taxon>
    </lineage>
</organism>
<evidence type="ECO:0000313" key="4">
    <source>
        <dbReference type="EMBL" id="VUZ84905.1"/>
    </source>
</evidence>
<dbReference type="Gene3D" id="1.10.3810.10">
    <property type="entry name" value="Biosynthetic peptidoglycan transglycosylase-like"/>
    <property type="match status" value="1"/>
</dbReference>
<evidence type="ECO:0000256" key="2">
    <source>
        <dbReference type="SAM" id="Phobius"/>
    </source>
</evidence>
<dbReference type="InterPro" id="IPR023346">
    <property type="entry name" value="Lysozyme-like_dom_sf"/>
</dbReference>
<dbReference type="SUPFAM" id="SSF53955">
    <property type="entry name" value="Lysozyme-like"/>
    <property type="match status" value="1"/>
</dbReference>
<protein>
    <submittedName>
        <fullName evidence="4">Penicillin-binding protein 1A</fullName>
    </submittedName>
</protein>
<accession>A0A564ZHY5</accession>
<reference evidence="4 5" key="1">
    <citation type="submission" date="2019-07" db="EMBL/GenBank/DDBJ databases">
        <authorList>
            <person name="Cremers G."/>
        </authorList>
    </citation>
    <scope>NUCLEOTIDE SEQUENCE [LARGE SCALE GENOMIC DNA]</scope>
</reference>
<evidence type="ECO:0000313" key="5">
    <source>
        <dbReference type="Proteomes" id="UP000334340"/>
    </source>
</evidence>
<dbReference type="InterPro" id="IPR036950">
    <property type="entry name" value="PBP_transglycosylase"/>
</dbReference>
<feature type="domain" description="Glycosyl transferase family 51" evidence="3">
    <location>
        <begin position="268"/>
        <end position="392"/>
    </location>
</feature>
<dbReference type="EMBL" id="CABIKM010000020">
    <property type="protein sequence ID" value="VUZ84905.1"/>
    <property type="molecule type" value="Genomic_DNA"/>
</dbReference>
<dbReference type="PANTHER" id="PTHR32282">
    <property type="entry name" value="BINDING PROTEIN TRANSPEPTIDASE, PUTATIVE-RELATED"/>
    <property type="match status" value="1"/>
</dbReference>
<proteinExistence type="predicted"/>
<dbReference type="AlphaFoldDB" id="A0A564ZHY5"/>
<keyword evidence="2" id="KW-1133">Transmembrane helix</keyword>
<gene>
    <name evidence="4" type="ORF">MELA_01280</name>
</gene>
<dbReference type="Proteomes" id="UP000334340">
    <property type="component" value="Unassembled WGS sequence"/>
</dbReference>
<keyword evidence="1" id="KW-0808">Transferase</keyword>
<keyword evidence="5" id="KW-1185">Reference proteome</keyword>
<feature type="transmembrane region" description="Helical" evidence="2">
    <location>
        <begin position="155"/>
        <end position="179"/>
    </location>
</feature>
<feature type="transmembrane region" description="Helical" evidence="2">
    <location>
        <begin position="191"/>
        <end position="212"/>
    </location>
</feature>